<evidence type="ECO:0000313" key="1">
    <source>
        <dbReference type="EMBL" id="MCB8882972.1"/>
    </source>
</evidence>
<dbReference type="AlphaFoldDB" id="A0A963Z6W4"/>
<reference evidence="1 2" key="1">
    <citation type="journal article" date="2021" name="Microorganisms">
        <title>Acidisoma silvae sp. nov. and Acidisomacellulosilytica sp. nov., Two Acidophilic Bacteria Isolated from Decaying Wood, Hydrolyzing Cellulose and Producing Poly-3-hydroxybutyrate.</title>
        <authorList>
            <person name="Mieszkin S."/>
            <person name="Pouder E."/>
            <person name="Uroz S."/>
            <person name="Simon-Colin C."/>
            <person name="Alain K."/>
        </authorList>
    </citation>
    <scope>NUCLEOTIDE SEQUENCE [LARGE SCALE GENOMIC DNA]</scope>
    <source>
        <strain evidence="1 2">HW T5.17</strain>
    </source>
</reference>
<evidence type="ECO:0000313" key="2">
    <source>
        <dbReference type="Proteomes" id="UP000721844"/>
    </source>
</evidence>
<protein>
    <submittedName>
        <fullName evidence="1">DUF1826 domain-containing protein</fullName>
    </submittedName>
</protein>
<dbReference type="InterPro" id="IPR014955">
    <property type="entry name" value="DUF1826"/>
</dbReference>
<gene>
    <name evidence="1" type="ORF">ACELLULO517_22180</name>
</gene>
<keyword evidence="2" id="KW-1185">Reference proteome</keyword>
<name>A0A963Z6W4_9PROT</name>
<dbReference type="EMBL" id="JAESVA010000010">
    <property type="protein sequence ID" value="MCB8882972.1"/>
    <property type="molecule type" value="Genomic_DNA"/>
</dbReference>
<organism evidence="1 2">
    <name type="scientific">Acidisoma cellulosilyticum</name>
    <dbReference type="NCBI Taxonomy" id="2802395"/>
    <lineage>
        <taxon>Bacteria</taxon>
        <taxon>Pseudomonadati</taxon>
        <taxon>Pseudomonadota</taxon>
        <taxon>Alphaproteobacteria</taxon>
        <taxon>Acetobacterales</taxon>
        <taxon>Acidocellaceae</taxon>
        <taxon>Acidisoma</taxon>
    </lineage>
</organism>
<proteinExistence type="predicted"/>
<sequence>MPSVLDRIHSSDTGLAIWRRFTRLNLLVSASTLLTRPPFTLTIADAPEMAARRLCHDLLLFHWALYADFRRLATRFSTLAASPVVRMRLEHVTDDSCGKFHVDAVGLRLLCTYVGPGTEWVDPGGKIRRMTTMEVAVFKGSAFPGAGPRVLHRSPPLSTGTLVGQSRLVLCIDAVP</sequence>
<dbReference type="Proteomes" id="UP000721844">
    <property type="component" value="Unassembled WGS sequence"/>
</dbReference>
<comment type="caution">
    <text evidence="1">The sequence shown here is derived from an EMBL/GenBank/DDBJ whole genome shotgun (WGS) entry which is preliminary data.</text>
</comment>
<accession>A0A963Z6W4</accession>
<dbReference type="Pfam" id="PF08856">
    <property type="entry name" value="DUF1826"/>
    <property type="match status" value="1"/>
</dbReference>